<proteinExistence type="predicted"/>
<gene>
    <name evidence="1" type="ORF">IF1G_07713</name>
</gene>
<evidence type="ECO:0000313" key="2">
    <source>
        <dbReference type="Proteomes" id="UP000315783"/>
    </source>
</evidence>
<name>A0A545UX03_9HYPO</name>
<organism evidence="1 2">
    <name type="scientific">Cordyceps javanica</name>
    <dbReference type="NCBI Taxonomy" id="43265"/>
    <lineage>
        <taxon>Eukaryota</taxon>
        <taxon>Fungi</taxon>
        <taxon>Dikarya</taxon>
        <taxon>Ascomycota</taxon>
        <taxon>Pezizomycotina</taxon>
        <taxon>Sordariomycetes</taxon>
        <taxon>Hypocreomycetidae</taxon>
        <taxon>Hypocreales</taxon>
        <taxon>Cordycipitaceae</taxon>
        <taxon>Cordyceps</taxon>
    </lineage>
</organism>
<sequence>MCRGLCGCADAAPRRPARSTTITAGARRGKLEARAFVPQSRSMDRNVKNYELQSNLLAPYALLFSAPGPNQWLRCYNYPQRGRLSHGGPR</sequence>
<accession>A0A545UX03</accession>
<evidence type="ECO:0000313" key="1">
    <source>
        <dbReference type="EMBL" id="TQV93981.1"/>
    </source>
</evidence>
<protein>
    <submittedName>
        <fullName evidence="1">Uncharacterized protein</fullName>
    </submittedName>
</protein>
<dbReference type="EMBL" id="SPUK01000011">
    <property type="protein sequence ID" value="TQV93981.1"/>
    <property type="molecule type" value="Genomic_DNA"/>
</dbReference>
<keyword evidence="2" id="KW-1185">Reference proteome</keyword>
<reference evidence="1 2" key="1">
    <citation type="journal article" date="2019" name="Appl. Microbiol. Biotechnol.">
        <title>Genome sequence of Isaria javanica and comparative genome analysis insights into family S53 peptidase evolution in fungal entomopathogens.</title>
        <authorList>
            <person name="Lin R."/>
            <person name="Zhang X."/>
            <person name="Xin B."/>
            <person name="Zou M."/>
            <person name="Gao Y."/>
            <person name="Qin F."/>
            <person name="Hu Q."/>
            <person name="Xie B."/>
            <person name="Cheng X."/>
        </authorList>
    </citation>
    <scope>NUCLEOTIDE SEQUENCE [LARGE SCALE GENOMIC DNA]</scope>
    <source>
        <strain evidence="1 2">IJ1G</strain>
    </source>
</reference>
<comment type="caution">
    <text evidence="1">The sequence shown here is derived from an EMBL/GenBank/DDBJ whole genome shotgun (WGS) entry which is preliminary data.</text>
</comment>
<dbReference type="Proteomes" id="UP000315783">
    <property type="component" value="Unassembled WGS sequence"/>
</dbReference>
<dbReference type="AlphaFoldDB" id="A0A545UX03"/>